<dbReference type="EMBL" id="JACHFL010000022">
    <property type="protein sequence ID" value="MBB5365799.1"/>
    <property type="molecule type" value="Genomic_DNA"/>
</dbReference>
<organism evidence="1 2">
    <name type="scientific">Deinococcus humi</name>
    <dbReference type="NCBI Taxonomy" id="662880"/>
    <lineage>
        <taxon>Bacteria</taxon>
        <taxon>Thermotogati</taxon>
        <taxon>Deinococcota</taxon>
        <taxon>Deinococci</taxon>
        <taxon>Deinococcales</taxon>
        <taxon>Deinococcaceae</taxon>
        <taxon>Deinococcus</taxon>
    </lineage>
</organism>
<evidence type="ECO:0000313" key="1">
    <source>
        <dbReference type="EMBL" id="MBB5365799.1"/>
    </source>
</evidence>
<dbReference type="AlphaFoldDB" id="A0A7W8K1Z2"/>
<sequence length="94" mass="10584">MTIPNPVRLHADTLAALLKAHPPHRRQDSLRRLAKVRLALLQAKSTLHRKIALHLPRDGTHESKTRATVRVFHDAQLTPQHVTEVLLPYSPTAS</sequence>
<keyword evidence="2" id="KW-1185">Reference proteome</keyword>
<dbReference type="Proteomes" id="UP000552709">
    <property type="component" value="Unassembled WGS sequence"/>
</dbReference>
<protein>
    <recommendedName>
        <fullName evidence="3">Transposase</fullName>
    </recommendedName>
</protein>
<gene>
    <name evidence="1" type="ORF">HNQ08_004925</name>
</gene>
<accession>A0A7W8K1Z2</accession>
<evidence type="ECO:0008006" key="3">
    <source>
        <dbReference type="Google" id="ProtNLM"/>
    </source>
</evidence>
<comment type="caution">
    <text evidence="1">The sequence shown here is derived from an EMBL/GenBank/DDBJ whole genome shotgun (WGS) entry which is preliminary data.</text>
</comment>
<evidence type="ECO:0000313" key="2">
    <source>
        <dbReference type="Proteomes" id="UP000552709"/>
    </source>
</evidence>
<reference evidence="1 2" key="1">
    <citation type="submission" date="2020-08" db="EMBL/GenBank/DDBJ databases">
        <title>Genomic Encyclopedia of Type Strains, Phase IV (KMG-IV): sequencing the most valuable type-strain genomes for metagenomic binning, comparative biology and taxonomic classification.</title>
        <authorList>
            <person name="Goeker M."/>
        </authorList>
    </citation>
    <scope>NUCLEOTIDE SEQUENCE [LARGE SCALE GENOMIC DNA]</scope>
    <source>
        <strain evidence="1 2">DSM 27939</strain>
    </source>
</reference>
<proteinExistence type="predicted"/>
<name>A0A7W8K1Z2_9DEIO</name>